<dbReference type="Gene3D" id="3.40.50.300">
    <property type="entry name" value="P-loop containing nucleotide triphosphate hydrolases"/>
    <property type="match status" value="2"/>
</dbReference>
<dbReference type="NCBIfam" id="TIGR01970">
    <property type="entry name" value="DEAH_box_HrpB"/>
    <property type="match status" value="1"/>
</dbReference>
<name>A0A1R4FB13_BREDI</name>
<dbReference type="Proteomes" id="UP000195766">
    <property type="component" value="Unassembled WGS sequence"/>
</dbReference>
<dbReference type="SMART" id="SM00847">
    <property type="entry name" value="HA2"/>
    <property type="match status" value="1"/>
</dbReference>
<dbReference type="InterPro" id="IPR010225">
    <property type="entry name" value="HrpB"/>
</dbReference>
<dbReference type="SMART" id="SM00487">
    <property type="entry name" value="DEXDc"/>
    <property type="match status" value="1"/>
</dbReference>
<keyword evidence="4" id="KW-0067">ATP-binding</keyword>
<dbReference type="InterPro" id="IPR007502">
    <property type="entry name" value="Helicase-assoc_dom"/>
</dbReference>
<dbReference type="InterPro" id="IPR049614">
    <property type="entry name" value="HrpB_DEXH"/>
</dbReference>
<dbReference type="Pfam" id="PF00271">
    <property type="entry name" value="Helicase_C"/>
    <property type="match status" value="1"/>
</dbReference>
<dbReference type="InterPro" id="IPR013689">
    <property type="entry name" value="RNA_helicase_ATP-dep_HrpB_C"/>
</dbReference>
<evidence type="ECO:0000259" key="7">
    <source>
        <dbReference type="PROSITE" id="PS51194"/>
    </source>
</evidence>
<proteinExistence type="predicted"/>
<evidence type="ECO:0000256" key="3">
    <source>
        <dbReference type="ARBA" id="ARBA00022806"/>
    </source>
</evidence>
<keyword evidence="3 8" id="KW-0347">Helicase</keyword>
<dbReference type="Pfam" id="PF00270">
    <property type="entry name" value="DEAD"/>
    <property type="match status" value="1"/>
</dbReference>
<dbReference type="PANTHER" id="PTHR43519:SF1">
    <property type="entry name" value="ATP-DEPENDENT RNA HELICASE HRPB"/>
    <property type="match status" value="1"/>
</dbReference>
<dbReference type="Gene3D" id="1.20.120.1080">
    <property type="match status" value="1"/>
</dbReference>
<dbReference type="SUPFAM" id="SSF52540">
    <property type="entry name" value="P-loop containing nucleoside triphosphate hydrolases"/>
    <property type="match status" value="1"/>
</dbReference>
<evidence type="ECO:0000256" key="4">
    <source>
        <dbReference type="ARBA" id="ARBA00022840"/>
    </source>
</evidence>
<dbReference type="InterPro" id="IPR011545">
    <property type="entry name" value="DEAD/DEAH_box_helicase_dom"/>
</dbReference>
<evidence type="ECO:0000313" key="9">
    <source>
        <dbReference type="Proteomes" id="UP000195766"/>
    </source>
</evidence>
<dbReference type="GO" id="GO:0004386">
    <property type="term" value="F:helicase activity"/>
    <property type="evidence" value="ECO:0007669"/>
    <property type="project" value="UniProtKB-KW"/>
</dbReference>
<protein>
    <submittedName>
        <fullName evidence="8">ATP-dependent helicase HrpB</fullName>
    </submittedName>
</protein>
<dbReference type="AlphaFoldDB" id="A0A1R4FB13"/>
<dbReference type="InterPro" id="IPR001650">
    <property type="entry name" value="Helicase_C-like"/>
</dbReference>
<dbReference type="PROSITE" id="PS51192">
    <property type="entry name" value="HELICASE_ATP_BIND_1"/>
    <property type="match status" value="1"/>
</dbReference>
<dbReference type="GO" id="GO:0005524">
    <property type="term" value="F:ATP binding"/>
    <property type="evidence" value="ECO:0007669"/>
    <property type="project" value="UniProtKB-KW"/>
</dbReference>
<dbReference type="PIRSF" id="PIRSF005496">
    <property type="entry name" value="ATP_hel_hrpB"/>
    <property type="match status" value="1"/>
</dbReference>
<dbReference type="CDD" id="cd18791">
    <property type="entry name" value="SF2_C_RHA"/>
    <property type="match status" value="1"/>
</dbReference>
<keyword evidence="2" id="KW-0378">Hydrolase</keyword>
<accession>A0A1R4FB13</accession>
<feature type="domain" description="Helicase ATP-binding" evidence="6">
    <location>
        <begin position="23"/>
        <end position="187"/>
    </location>
</feature>
<sequence>MTLAEGATARAMLPIHAVLEPLKAALAQSSAVVLAAPPGAGKTTVVPLVLLDQPWLGDGKVLVLEPRRLAARAAADRMAATLGQKAGGVVGYRTRLQSRIGPDTRIEVVTEGVFTRMILDDPALEGVGAVLFDEFHERSLDADLGLALARESQSVLRDDLRLLVMSATLDIAGVSRLLEDAPVIEAEGRMFPVEIRYLGRNPVERFEDAMAKAVIQALHDETGSILAFLPGQGEIHRTVQRLNERLRDPAVDVVALYGALDKGEQDRAIEPAAPGRRKVVLATSVAETSLTIEGVRVVIDGGLSRVPRFEPSSGLTRLATVKVSKSSAEQRRGRAGRVEPGVCYRLWDEEQTRGLVAHQRPEIQEADLTAFALDLARWGAKSVDGLALLDPPPAGAMAEARKVLTRLGALDDKGDLTPHGRRLTRIPLAPRLAHMVAVASDQGDALGGAKIAAVLSEPGLGGNGVDLHDRLKGLERDRSPRGRDAMKLAERWARAAGGGRDGEADAGLLLAEAFPERIARAKGKPGEVLLASGRGAFIEPTDLLARESWLAVAELGGGDARDRIRLAAALDATTLETDLSRLIEVEDRLAREPSGKPVIRRIRRIGAIVLDEKVVGAPDRATMTAALKSEIETGGLGALKWGEQAGALRARLAFLRGLDNAWPDVSDEGLLAAREDWLWPLLDGARSLADIGDGKLAEALRGLIPWDLQRRLDDLAPVRLTTPLGSAGIDYAAEGGPRVEIRVQELFGVKIHPTVGGGRVPLTLSLLSPARRPVQVTKDLPGFWAGSWAAVRSEMRGRYPRHPWPEDPANAAATNRVKPRGT</sequence>
<dbReference type="Pfam" id="PF08482">
    <property type="entry name" value="HrpB_C"/>
    <property type="match status" value="1"/>
</dbReference>
<organism evidence="8 9">
    <name type="scientific">Brevundimonas diminuta 3F5N</name>
    <dbReference type="NCBI Taxonomy" id="1255603"/>
    <lineage>
        <taxon>Bacteria</taxon>
        <taxon>Pseudomonadati</taxon>
        <taxon>Pseudomonadota</taxon>
        <taxon>Alphaproteobacteria</taxon>
        <taxon>Caulobacterales</taxon>
        <taxon>Caulobacteraceae</taxon>
        <taxon>Brevundimonas</taxon>
    </lineage>
</organism>
<dbReference type="SMART" id="SM00490">
    <property type="entry name" value="HELICc"/>
    <property type="match status" value="1"/>
</dbReference>
<dbReference type="PANTHER" id="PTHR43519">
    <property type="entry name" value="ATP-DEPENDENT RNA HELICASE HRPB"/>
    <property type="match status" value="1"/>
</dbReference>
<evidence type="ECO:0000256" key="5">
    <source>
        <dbReference type="SAM" id="MobiDB-lite"/>
    </source>
</evidence>
<dbReference type="CDD" id="cd17990">
    <property type="entry name" value="DEXHc_HrpB"/>
    <property type="match status" value="1"/>
</dbReference>
<feature type="domain" description="Helicase C-terminal" evidence="7">
    <location>
        <begin position="214"/>
        <end position="379"/>
    </location>
</feature>
<gene>
    <name evidence="8" type="ORF">FM111_03635</name>
</gene>
<dbReference type="FunFam" id="3.40.50.300:FF:002125">
    <property type="entry name" value="ATP-dependent helicase HrpB"/>
    <property type="match status" value="1"/>
</dbReference>
<dbReference type="GO" id="GO:0003676">
    <property type="term" value="F:nucleic acid binding"/>
    <property type="evidence" value="ECO:0007669"/>
    <property type="project" value="InterPro"/>
</dbReference>
<feature type="region of interest" description="Disordered" evidence="5">
    <location>
        <begin position="799"/>
        <end position="822"/>
    </location>
</feature>
<dbReference type="GO" id="GO:0016787">
    <property type="term" value="F:hydrolase activity"/>
    <property type="evidence" value="ECO:0007669"/>
    <property type="project" value="UniProtKB-KW"/>
</dbReference>
<dbReference type="InterPro" id="IPR014001">
    <property type="entry name" value="Helicase_ATP-bd"/>
</dbReference>
<dbReference type="EMBL" id="FUIE01000020">
    <property type="protein sequence ID" value="SJM53031.1"/>
    <property type="molecule type" value="Genomic_DNA"/>
</dbReference>
<keyword evidence="1" id="KW-0547">Nucleotide-binding</keyword>
<dbReference type="PROSITE" id="PS51194">
    <property type="entry name" value="HELICASE_CTER"/>
    <property type="match status" value="1"/>
</dbReference>
<reference evidence="8 9" key="1">
    <citation type="submission" date="2017-02" db="EMBL/GenBank/DDBJ databases">
        <authorList>
            <person name="Peterson S.W."/>
        </authorList>
    </citation>
    <scope>NUCLEOTIDE SEQUENCE [LARGE SCALE GENOMIC DNA]</scope>
    <source>
        <strain evidence="8 9">3F5N</strain>
    </source>
</reference>
<evidence type="ECO:0000256" key="1">
    <source>
        <dbReference type="ARBA" id="ARBA00022741"/>
    </source>
</evidence>
<dbReference type="InterPro" id="IPR027417">
    <property type="entry name" value="P-loop_NTPase"/>
</dbReference>
<evidence type="ECO:0000313" key="8">
    <source>
        <dbReference type="EMBL" id="SJM53031.1"/>
    </source>
</evidence>
<evidence type="ECO:0000256" key="2">
    <source>
        <dbReference type="ARBA" id="ARBA00022801"/>
    </source>
</evidence>
<dbReference type="Pfam" id="PF04408">
    <property type="entry name" value="WHD_HA2"/>
    <property type="match status" value="1"/>
</dbReference>
<evidence type="ECO:0000259" key="6">
    <source>
        <dbReference type="PROSITE" id="PS51192"/>
    </source>
</evidence>
<dbReference type="InterPro" id="IPR048333">
    <property type="entry name" value="HA2_WH"/>
</dbReference>